<organism evidence="7 8">
    <name type="scientific">Pseudonocardia cypriaca</name>
    <dbReference type="NCBI Taxonomy" id="882449"/>
    <lineage>
        <taxon>Bacteria</taxon>
        <taxon>Bacillati</taxon>
        <taxon>Actinomycetota</taxon>
        <taxon>Actinomycetes</taxon>
        <taxon>Pseudonocardiales</taxon>
        <taxon>Pseudonocardiaceae</taxon>
        <taxon>Pseudonocardia</taxon>
    </lineage>
</organism>
<dbReference type="SUPFAM" id="SSF53807">
    <property type="entry name" value="Helical backbone' metal receptor"/>
    <property type="match status" value="1"/>
</dbReference>
<evidence type="ECO:0000259" key="6">
    <source>
        <dbReference type="Pfam" id="PF01497"/>
    </source>
</evidence>
<feature type="domain" description="Fe/B12 periplasmic-binding" evidence="6">
    <location>
        <begin position="96"/>
        <end position="293"/>
    </location>
</feature>
<evidence type="ECO:0000256" key="1">
    <source>
        <dbReference type="ARBA" id="ARBA00004196"/>
    </source>
</evidence>
<dbReference type="Pfam" id="PF01497">
    <property type="entry name" value="Peripla_BP_2"/>
    <property type="match status" value="1"/>
</dbReference>
<dbReference type="PROSITE" id="PS51257">
    <property type="entry name" value="PROKAR_LIPOPROTEIN"/>
    <property type="match status" value="1"/>
</dbReference>
<dbReference type="RefSeq" id="WP_142104248.1">
    <property type="nucleotide sequence ID" value="NZ_VFPH01000002.1"/>
</dbReference>
<dbReference type="EMBL" id="VFPH01000002">
    <property type="protein sequence ID" value="TQM37427.1"/>
    <property type="molecule type" value="Genomic_DNA"/>
</dbReference>
<dbReference type="PANTHER" id="PTHR30532:SF24">
    <property type="entry name" value="FERRIC ENTEROBACTIN-BINDING PERIPLASMIC PROTEIN FEPB"/>
    <property type="match status" value="1"/>
</dbReference>
<dbReference type="GO" id="GO:1901678">
    <property type="term" value="P:iron coordination entity transport"/>
    <property type="evidence" value="ECO:0007669"/>
    <property type="project" value="UniProtKB-ARBA"/>
</dbReference>
<proteinExistence type="inferred from homology"/>
<dbReference type="OrthoDB" id="7941913at2"/>
<feature type="signal peptide" evidence="5">
    <location>
        <begin position="1"/>
        <end position="23"/>
    </location>
</feature>
<dbReference type="InterPro" id="IPR002491">
    <property type="entry name" value="ABC_transptr_periplasmic_BD"/>
</dbReference>
<dbReference type="Proteomes" id="UP000319818">
    <property type="component" value="Unassembled WGS sequence"/>
</dbReference>
<comment type="caution">
    <text evidence="7">The sequence shown here is derived from an EMBL/GenBank/DDBJ whole genome shotgun (WGS) entry which is preliminary data.</text>
</comment>
<reference evidence="7 8" key="1">
    <citation type="submission" date="2019-06" db="EMBL/GenBank/DDBJ databases">
        <title>Sequencing the genomes of 1000 actinobacteria strains.</title>
        <authorList>
            <person name="Klenk H.-P."/>
        </authorList>
    </citation>
    <scope>NUCLEOTIDE SEQUENCE [LARGE SCALE GENOMIC DNA]</scope>
    <source>
        <strain evidence="7 8">DSM 45511</strain>
    </source>
</reference>
<dbReference type="PANTHER" id="PTHR30532">
    <property type="entry name" value="IRON III DICITRATE-BINDING PERIPLASMIC PROTEIN"/>
    <property type="match status" value="1"/>
</dbReference>
<protein>
    <submittedName>
        <fullName evidence="7">Iron complex transport system substrate-binding protein</fullName>
    </submittedName>
</protein>
<keyword evidence="3" id="KW-0813">Transport</keyword>
<evidence type="ECO:0000256" key="3">
    <source>
        <dbReference type="ARBA" id="ARBA00022448"/>
    </source>
</evidence>
<feature type="chain" id="PRO_5021745323" evidence="5">
    <location>
        <begin position="24"/>
        <end position="322"/>
    </location>
</feature>
<evidence type="ECO:0000313" key="8">
    <source>
        <dbReference type="Proteomes" id="UP000319818"/>
    </source>
</evidence>
<dbReference type="Gene3D" id="3.40.50.1980">
    <property type="entry name" value="Nitrogenase molybdenum iron protein domain"/>
    <property type="match status" value="2"/>
</dbReference>
<accession>A0A543FUA2</accession>
<gene>
    <name evidence="7" type="ORF">FB388_4636</name>
</gene>
<dbReference type="AlphaFoldDB" id="A0A543FUA2"/>
<evidence type="ECO:0000256" key="4">
    <source>
        <dbReference type="ARBA" id="ARBA00022729"/>
    </source>
</evidence>
<evidence type="ECO:0000256" key="5">
    <source>
        <dbReference type="SAM" id="SignalP"/>
    </source>
</evidence>
<keyword evidence="8" id="KW-1185">Reference proteome</keyword>
<comment type="subcellular location">
    <subcellularLocation>
        <location evidence="1">Cell envelope</location>
    </subcellularLocation>
</comment>
<keyword evidence="4 5" id="KW-0732">Signal</keyword>
<sequence length="322" mass="33714">MRLLGLILAGLLTVTACSTAAPAATGTGGWTFTDDLGRTVTLDQRPTRIAGLTDVVASLWNYGIKPVAAFGYTGISQDQRFAGRDLSGVAELGPMYGQIDLEALAAADPDLIVTHAYPVDAAGTIDQQAPLYGFADLAQQEAVARIAPIVAVTMDGSAVQVIDRTAQLALAIGADPAVVTEARAEYDAAADRLRAAAASGLQVLVVAAYPAEGLYVAKAPHDPTLTAFADLGVRFVDPGGTGYYWQIVSWENVGSLPADVLLESQIDDMSAEQIMAHPTFARTPAGQARQVYPWVFASMDYAAQAAYMTEVAGHLASARKVV</sequence>
<comment type="similarity">
    <text evidence="2">Belongs to the bacterial solute-binding protein 8 family.</text>
</comment>
<dbReference type="InterPro" id="IPR051313">
    <property type="entry name" value="Bact_iron-sidero_bind"/>
</dbReference>
<evidence type="ECO:0000256" key="2">
    <source>
        <dbReference type="ARBA" id="ARBA00008814"/>
    </source>
</evidence>
<name>A0A543FUA2_9PSEU</name>
<evidence type="ECO:0000313" key="7">
    <source>
        <dbReference type="EMBL" id="TQM37427.1"/>
    </source>
</evidence>
<dbReference type="GO" id="GO:0030288">
    <property type="term" value="C:outer membrane-bounded periplasmic space"/>
    <property type="evidence" value="ECO:0007669"/>
    <property type="project" value="TreeGrafter"/>
</dbReference>